<dbReference type="GO" id="GO:0006298">
    <property type="term" value="P:mismatch repair"/>
    <property type="evidence" value="ECO:0007669"/>
    <property type="project" value="TreeGrafter"/>
</dbReference>
<dbReference type="PIRSF" id="PIRSF000398">
    <property type="entry name" value="M_m6A_EcoRV"/>
    <property type="match status" value="1"/>
</dbReference>
<dbReference type="GO" id="GO:0043565">
    <property type="term" value="F:sequence-specific DNA binding"/>
    <property type="evidence" value="ECO:0007669"/>
    <property type="project" value="TreeGrafter"/>
</dbReference>
<dbReference type="GO" id="GO:0009307">
    <property type="term" value="P:DNA restriction-modification system"/>
    <property type="evidence" value="ECO:0007669"/>
    <property type="project" value="InterPro"/>
</dbReference>
<protein>
    <recommendedName>
        <fullName evidence="2">site-specific DNA-methyltransferase (adenine-specific)</fullName>
        <ecNumber evidence="2">2.1.1.72</ecNumber>
    </recommendedName>
</protein>
<keyword evidence="3 7" id="KW-0489">Methyltransferase</keyword>
<dbReference type="NCBIfam" id="TIGR00571">
    <property type="entry name" value="dam"/>
    <property type="match status" value="1"/>
</dbReference>
<accession>A0A8T3VJ53</accession>
<dbReference type="Pfam" id="PF02086">
    <property type="entry name" value="MethyltransfD12"/>
    <property type="match status" value="1"/>
</dbReference>
<gene>
    <name evidence="7" type="ORF">E7Z75_00225</name>
</gene>
<dbReference type="AlphaFoldDB" id="A0A8T3VJ53"/>
<evidence type="ECO:0000256" key="4">
    <source>
        <dbReference type="ARBA" id="ARBA00022679"/>
    </source>
</evidence>
<dbReference type="Proteomes" id="UP000732619">
    <property type="component" value="Unassembled WGS sequence"/>
</dbReference>
<comment type="caution">
    <text evidence="7">The sequence shown here is derived from an EMBL/GenBank/DDBJ whole genome shotgun (WGS) entry which is preliminary data.</text>
</comment>
<dbReference type="Gene3D" id="1.10.1020.10">
    <property type="entry name" value="Adenine-specific Methyltransferase, Domain 2"/>
    <property type="match status" value="1"/>
</dbReference>
<dbReference type="InterPro" id="IPR012327">
    <property type="entry name" value="MeTrfase_D12"/>
</dbReference>
<proteinExistence type="inferred from homology"/>
<keyword evidence="5" id="KW-0949">S-adenosyl-L-methionine</keyword>
<evidence type="ECO:0000256" key="3">
    <source>
        <dbReference type="ARBA" id="ARBA00022603"/>
    </source>
</evidence>
<sequence length="312" mass="36532">MQVSLFPNEPIDPKPFLKWAGGKTQLLETIENHLPSEIKESKEIDKYFEPFVGGGAVFFYLSTNYNIKEAYLSDINKELILTYNVIKNYPKKLSHRLKYYYDYYISKSEEERKEYYYKIRNDFNKELIDFDYKRGSYNHVRRASKFIFLNKTCFNGLYRVNSKGEFNVPAGRYKNPLINDKENILNVSKALKNVTIVNANYLDSEDLIDENSLVYLDPPYRPLTNASSFEGYSKSDFNDDSQIELSNFYKRISNKGAKALLSNSDPKNVDPNDNFFDDLYSDFNIYRVSAKRYINSKGDKRGEINEILVSNF</sequence>
<evidence type="ECO:0000256" key="1">
    <source>
        <dbReference type="ARBA" id="ARBA00006594"/>
    </source>
</evidence>
<keyword evidence="4" id="KW-0808">Transferase</keyword>
<name>A0A8T3VJ53_METOL</name>
<evidence type="ECO:0000256" key="2">
    <source>
        <dbReference type="ARBA" id="ARBA00011900"/>
    </source>
</evidence>
<dbReference type="InterPro" id="IPR012263">
    <property type="entry name" value="M_m6A_EcoRV"/>
</dbReference>
<dbReference type="InterPro" id="IPR029063">
    <property type="entry name" value="SAM-dependent_MTases_sf"/>
</dbReference>
<evidence type="ECO:0000256" key="6">
    <source>
        <dbReference type="ARBA" id="ARBA00047942"/>
    </source>
</evidence>
<dbReference type="SUPFAM" id="SSF53335">
    <property type="entry name" value="S-adenosyl-L-methionine-dependent methyltransferases"/>
    <property type="match status" value="1"/>
</dbReference>
<reference evidence="7" key="1">
    <citation type="submission" date="2019-04" db="EMBL/GenBank/DDBJ databases">
        <title>Evolution of Biomass-Degrading Anaerobic Consortia Revealed by Metagenomics.</title>
        <authorList>
            <person name="Peng X."/>
        </authorList>
    </citation>
    <scope>NUCLEOTIDE SEQUENCE</scope>
    <source>
        <strain evidence="7">SIG14</strain>
    </source>
</reference>
<dbReference type="GO" id="GO:0009007">
    <property type="term" value="F:site-specific DNA-methyltransferase (adenine-specific) activity"/>
    <property type="evidence" value="ECO:0007669"/>
    <property type="project" value="UniProtKB-EC"/>
</dbReference>
<comment type="similarity">
    <text evidence="1">Belongs to the N(4)/N(6)-methyltransferase family.</text>
</comment>
<evidence type="ECO:0000313" key="7">
    <source>
        <dbReference type="EMBL" id="MBE6511564.1"/>
    </source>
</evidence>
<dbReference type="InterPro" id="IPR023095">
    <property type="entry name" value="Ade_MeTrfase_dom_2"/>
</dbReference>
<dbReference type="PANTHER" id="PTHR30481:SF3">
    <property type="entry name" value="DNA ADENINE METHYLASE"/>
    <property type="match status" value="1"/>
</dbReference>
<dbReference type="Gene3D" id="3.40.50.150">
    <property type="entry name" value="Vaccinia Virus protein VP39"/>
    <property type="match status" value="1"/>
</dbReference>
<evidence type="ECO:0000313" key="8">
    <source>
        <dbReference type="Proteomes" id="UP000732619"/>
    </source>
</evidence>
<dbReference type="PRINTS" id="PR00505">
    <property type="entry name" value="D12N6MTFRASE"/>
</dbReference>
<evidence type="ECO:0000256" key="5">
    <source>
        <dbReference type="ARBA" id="ARBA00022691"/>
    </source>
</evidence>
<dbReference type="GO" id="GO:0032259">
    <property type="term" value="P:methylation"/>
    <property type="evidence" value="ECO:0007669"/>
    <property type="project" value="UniProtKB-KW"/>
</dbReference>
<dbReference type="EC" id="2.1.1.72" evidence="2"/>
<dbReference type="EMBL" id="SUTG01000001">
    <property type="protein sequence ID" value="MBE6511564.1"/>
    <property type="molecule type" value="Genomic_DNA"/>
</dbReference>
<organism evidence="7 8">
    <name type="scientific">Methanobrevibacter olleyae</name>
    <dbReference type="NCBI Taxonomy" id="294671"/>
    <lineage>
        <taxon>Archaea</taxon>
        <taxon>Methanobacteriati</taxon>
        <taxon>Methanobacteriota</taxon>
        <taxon>Methanomada group</taxon>
        <taxon>Methanobacteria</taxon>
        <taxon>Methanobacteriales</taxon>
        <taxon>Methanobacteriaceae</taxon>
        <taxon>Methanobrevibacter</taxon>
    </lineage>
</organism>
<dbReference type="GO" id="GO:1904047">
    <property type="term" value="F:S-adenosyl-L-methionine binding"/>
    <property type="evidence" value="ECO:0007669"/>
    <property type="project" value="TreeGrafter"/>
</dbReference>
<comment type="catalytic activity">
    <reaction evidence="6">
        <text>a 2'-deoxyadenosine in DNA + S-adenosyl-L-methionine = an N(6)-methyl-2'-deoxyadenosine in DNA + S-adenosyl-L-homocysteine + H(+)</text>
        <dbReference type="Rhea" id="RHEA:15197"/>
        <dbReference type="Rhea" id="RHEA-COMP:12418"/>
        <dbReference type="Rhea" id="RHEA-COMP:12419"/>
        <dbReference type="ChEBI" id="CHEBI:15378"/>
        <dbReference type="ChEBI" id="CHEBI:57856"/>
        <dbReference type="ChEBI" id="CHEBI:59789"/>
        <dbReference type="ChEBI" id="CHEBI:90615"/>
        <dbReference type="ChEBI" id="CHEBI:90616"/>
        <dbReference type="EC" id="2.1.1.72"/>
    </reaction>
</comment>
<dbReference type="PANTHER" id="PTHR30481">
    <property type="entry name" value="DNA ADENINE METHYLASE"/>
    <property type="match status" value="1"/>
</dbReference>